<name>A0ABV4NT33_9GAMM</name>
<accession>A0ABV4NT33</accession>
<dbReference type="RefSeq" id="WP_371844977.1">
    <property type="nucleotide sequence ID" value="NZ_JBGMEL010000032.1"/>
</dbReference>
<reference evidence="2 3" key="1">
    <citation type="submission" date="2024-08" db="EMBL/GenBank/DDBJ databases">
        <authorList>
            <person name="Ishaq N."/>
        </authorList>
    </citation>
    <scope>NUCLEOTIDE SEQUENCE [LARGE SCALE GENOMIC DNA]</scope>
    <source>
        <strain evidence="2 3">JCM 30400</strain>
    </source>
</reference>
<keyword evidence="2" id="KW-0808">Transferase</keyword>
<proteinExistence type="predicted"/>
<dbReference type="EC" id="2.3.1.-" evidence="2"/>
<gene>
    <name evidence="2" type="ORF">ACCI51_18885</name>
</gene>
<dbReference type="InterPro" id="IPR000182">
    <property type="entry name" value="GNAT_dom"/>
</dbReference>
<dbReference type="SUPFAM" id="SSF55729">
    <property type="entry name" value="Acyl-CoA N-acyltransferases (Nat)"/>
    <property type="match status" value="1"/>
</dbReference>
<dbReference type="EMBL" id="JBGMEL010000032">
    <property type="protein sequence ID" value="MFA0792606.1"/>
    <property type="molecule type" value="Genomic_DNA"/>
</dbReference>
<keyword evidence="3" id="KW-1185">Reference proteome</keyword>
<dbReference type="GO" id="GO:0016746">
    <property type="term" value="F:acyltransferase activity"/>
    <property type="evidence" value="ECO:0007669"/>
    <property type="project" value="UniProtKB-KW"/>
</dbReference>
<feature type="domain" description="N-acetyltransferase" evidence="1">
    <location>
        <begin position="1"/>
        <end position="72"/>
    </location>
</feature>
<protein>
    <submittedName>
        <fullName evidence="2">GNAT family N-acetyltransferase</fullName>
        <ecNumber evidence="2">2.3.1.-</ecNumber>
    </submittedName>
</protein>
<dbReference type="Gene3D" id="3.40.630.30">
    <property type="match status" value="1"/>
</dbReference>
<evidence type="ECO:0000313" key="2">
    <source>
        <dbReference type="EMBL" id="MFA0792606.1"/>
    </source>
</evidence>
<dbReference type="InterPro" id="IPR013653">
    <property type="entry name" value="GCN5-like_dom"/>
</dbReference>
<evidence type="ECO:0000259" key="1">
    <source>
        <dbReference type="PROSITE" id="PS51186"/>
    </source>
</evidence>
<organism evidence="2 3">
    <name type="scientific">Microbulbifer echini</name>
    <dbReference type="NCBI Taxonomy" id="1529067"/>
    <lineage>
        <taxon>Bacteria</taxon>
        <taxon>Pseudomonadati</taxon>
        <taxon>Pseudomonadota</taxon>
        <taxon>Gammaproteobacteria</taxon>
        <taxon>Cellvibrionales</taxon>
        <taxon>Microbulbiferaceae</taxon>
        <taxon>Microbulbifer</taxon>
    </lineage>
</organism>
<sequence length="72" mass="7752">MIKKGGIGVSLVKELLGHAKFQGFTSVVLNVSSKNSAAYNLYSKIGFRVLEEASGCPGVELKEMVWYSASEP</sequence>
<comment type="caution">
    <text evidence="2">The sequence shown here is derived from an EMBL/GenBank/DDBJ whole genome shotgun (WGS) entry which is preliminary data.</text>
</comment>
<dbReference type="PROSITE" id="PS51186">
    <property type="entry name" value="GNAT"/>
    <property type="match status" value="1"/>
</dbReference>
<dbReference type="Pfam" id="PF08445">
    <property type="entry name" value="FR47"/>
    <property type="match status" value="1"/>
</dbReference>
<dbReference type="Proteomes" id="UP001569414">
    <property type="component" value="Unassembled WGS sequence"/>
</dbReference>
<evidence type="ECO:0000313" key="3">
    <source>
        <dbReference type="Proteomes" id="UP001569414"/>
    </source>
</evidence>
<dbReference type="InterPro" id="IPR016181">
    <property type="entry name" value="Acyl_CoA_acyltransferase"/>
</dbReference>
<keyword evidence="2" id="KW-0012">Acyltransferase</keyword>